<dbReference type="EMBL" id="FOQA01000002">
    <property type="protein sequence ID" value="SFH73114.1"/>
    <property type="molecule type" value="Genomic_DNA"/>
</dbReference>
<keyword evidence="8" id="KW-1185">Reference proteome</keyword>
<dbReference type="PANTHER" id="PTHR15004">
    <property type="entry name" value="GLUTAMYL-TRNA(GLN) AMIDOTRANSFERASE SUBUNIT C, MITOCHONDRIAL"/>
    <property type="match status" value="1"/>
</dbReference>
<keyword evidence="6" id="KW-0067">ATP-binding</keyword>
<dbReference type="InterPro" id="IPR003837">
    <property type="entry name" value="GatC"/>
</dbReference>
<comment type="catalytic activity">
    <reaction evidence="5 6">
        <text>L-glutamyl-tRNA(Gln) + L-glutamine + ATP + H2O = L-glutaminyl-tRNA(Gln) + L-glutamate + ADP + phosphate + H(+)</text>
        <dbReference type="Rhea" id="RHEA:17521"/>
        <dbReference type="Rhea" id="RHEA-COMP:9681"/>
        <dbReference type="Rhea" id="RHEA-COMP:9684"/>
        <dbReference type="ChEBI" id="CHEBI:15377"/>
        <dbReference type="ChEBI" id="CHEBI:15378"/>
        <dbReference type="ChEBI" id="CHEBI:29985"/>
        <dbReference type="ChEBI" id="CHEBI:30616"/>
        <dbReference type="ChEBI" id="CHEBI:43474"/>
        <dbReference type="ChEBI" id="CHEBI:58359"/>
        <dbReference type="ChEBI" id="CHEBI:78520"/>
        <dbReference type="ChEBI" id="CHEBI:78521"/>
        <dbReference type="ChEBI" id="CHEBI:456216"/>
    </reaction>
</comment>
<dbReference type="GO" id="GO:0006412">
    <property type="term" value="P:translation"/>
    <property type="evidence" value="ECO:0007669"/>
    <property type="project" value="UniProtKB-UniRule"/>
</dbReference>
<protein>
    <recommendedName>
        <fullName evidence="6">Aspartyl/glutamyl-tRNA(Asn/Gln) amidotransferase subunit C</fullName>
        <shortName evidence="6">Asp/Glu-ADT subunit C</shortName>
        <ecNumber evidence="6">6.3.5.-</ecNumber>
    </recommendedName>
</protein>
<dbReference type="GO" id="GO:0050567">
    <property type="term" value="F:glutaminyl-tRNA synthase (glutamine-hydrolyzing) activity"/>
    <property type="evidence" value="ECO:0007669"/>
    <property type="project" value="UniProtKB-UniRule"/>
</dbReference>
<organism evidence="7 8">
    <name type="scientific">Tindallia magadiensis</name>
    <dbReference type="NCBI Taxonomy" id="69895"/>
    <lineage>
        <taxon>Bacteria</taxon>
        <taxon>Bacillati</taxon>
        <taxon>Bacillota</taxon>
        <taxon>Clostridia</taxon>
        <taxon>Peptostreptococcales</taxon>
        <taxon>Tindalliaceae</taxon>
        <taxon>Tindallia</taxon>
    </lineage>
</organism>
<comment type="subunit">
    <text evidence="2 6">Heterotrimer of A, B and C subunits.</text>
</comment>
<dbReference type="NCBIfam" id="TIGR00135">
    <property type="entry name" value="gatC"/>
    <property type="match status" value="1"/>
</dbReference>
<keyword evidence="6" id="KW-0436">Ligase</keyword>
<reference evidence="8" key="1">
    <citation type="submission" date="2016-10" db="EMBL/GenBank/DDBJ databases">
        <authorList>
            <person name="Varghese N."/>
            <person name="Submissions S."/>
        </authorList>
    </citation>
    <scope>NUCLEOTIDE SEQUENCE [LARGE SCALE GENOMIC DNA]</scope>
    <source>
        <strain evidence="8">Z-7934</strain>
    </source>
</reference>
<dbReference type="GO" id="GO:0070681">
    <property type="term" value="P:glutaminyl-tRNAGln biosynthesis via transamidation"/>
    <property type="evidence" value="ECO:0007669"/>
    <property type="project" value="TreeGrafter"/>
</dbReference>
<dbReference type="STRING" id="69895.SAMN05192551_102365"/>
<accession>A0A1I3CEZ3</accession>
<gene>
    <name evidence="6" type="primary">gatC</name>
    <name evidence="7" type="ORF">SAMN05192551_102365</name>
</gene>
<dbReference type="EC" id="6.3.5.-" evidence="6"/>
<evidence type="ECO:0000313" key="8">
    <source>
        <dbReference type="Proteomes" id="UP000199287"/>
    </source>
</evidence>
<keyword evidence="6" id="KW-0648">Protein biosynthesis</keyword>
<dbReference type="OrthoDB" id="9813938at2"/>
<evidence type="ECO:0000256" key="1">
    <source>
        <dbReference type="ARBA" id="ARBA00010757"/>
    </source>
</evidence>
<evidence type="ECO:0000256" key="3">
    <source>
        <dbReference type="ARBA" id="ARBA00024799"/>
    </source>
</evidence>
<keyword evidence="7" id="KW-0808">Transferase</keyword>
<dbReference type="GO" id="GO:0016740">
    <property type="term" value="F:transferase activity"/>
    <property type="evidence" value="ECO:0007669"/>
    <property type="project" value="UniProtKB-KW"/>
</dbReference>
<dbReference type="InterPro" id="IPR036113">
    <property type="entry name" value="Asp/Glu-ADT_sf_sub_c"/>
</dbReference>
<evidence type="ECO:0000256" key="6">
    <source>
        <dbReference type="HAMAP-Rule" id="MF_00122"/>
    </source>
</evidence>
<keyword evidence="6" id="KW-0547">Nucleotide-binding</keyword>
<dbReference type="GO" id="GO:0050566">
    <property type="term" value="F:asparaginyl-tRNA synthase (glutamine-hydrolyzing) activity"/>
    <property type="evidence" value="ECO:0007669"/>
    <property type="project" value="RHEA"/>
</dbReference>
<sequence length="95" mass="11276">MKMKPEEVAYIAKLAKLDLSEEEVEQYSREFDNILEHFEVISNFDVEGMEKDVFKHQQSTILRKDEPSLFKDQKQLYQNTKDLKDGLIRVPKILD</sequence>
<dbReference type="RefSeq" id="WP_093370736.1">
    <property type="nucleotide sequence ID" value="NZ_FOQA01000002.1"/>
</dbReference>
<dbReference type="Pfam" id="PF02686">
    <property type="entry name" value="GatC"/>
    <property type="match status" value="1"/>
</dbReference>
<evidence type="ECO:0000256" key="2">
    <source>
        <dbReference type="ARBA" id="ARBA00011123"/>
    </source>
</evidence>
<proteinExistence type="inferred from homology"/>
<dbReference type="AlphaFoldDB" id="A0A1I3CEZ3"/>
<name>A0A1I3CEZ3_9FIRM</name>
<evidence type="ECO:0000256" key="4">
    <source>
        <dbReference type="ARBA" id="ARBA00047380"/>
    </source>
</evidence>
<comment type="function">
    <text evidence="3 6">Allows the formation of correctly charged Asn-tRNA(Asn) or Gln-tRNA(Gln) through the transamidation of misacylated Asp-tRNA(Asn) or Glu-tRNA(Gln) in organisms which lack either or both of asparaginyl-tRNA or glutaminyl-tRNA synthetases. The reaction takes place in the presence of glutamine and ATP through an activated phospho-Asp-tRNA(Asn) or phospho-Glu-tRNA(Gln).</text>
</comment>
<evidence type="ECO:0000313" key="7">
    <source>
        <dbReference type="EMBL" id="SFH73114.1"/>
    </source>
</evidence>
<dbReference type="PANTHER" id="PTHR15004:SF0">
    <property type="entry name" value="GLUTAMYL-TRNA(GLN) AMIDOTRANSFERASE SUBUNIT C, MITOCHONDRIAL"/>
    <property type="match status" value="1"/>
</dbReference>
<dbReference type="GO" id="GO:0005524">
    <property type="term" value="F:ATP binding"/>
    <property type="evidence" value="ECO:0007669"/>
    <property type="project" value="UniProtKB-KW"/>
</dbReference>
<evidence type="ECO:0000256" key="5">
    <source>
        <dbReference type="ARBA" id="ARBA00047913"/>
    </source>
</evidence>
<dbReference type="HAMAP" id="MF_00122">
    <property type="entry name" value="GatC"/>
    <property type="match status" value="1"/>
</dbReference>
<dbReference type="GO" id="GO:0006450">
    <property type="term" value="P:regulation of translational fidelity"/>
    <property type="evidence" value="ECO:0007669"/>
    <property type="project" value="InterPro"/>
</dbReference>
<comment type="similarity">
    <text evidence="1 6">Belongs to the GatC family.</text>
</comment>
<comment type="catalytic activity">
    <reaction evidence="4 6">
        <text>L-aspartyl-tRNA(Asn) + L-glutamine + ATP + H2O = L-asparaginyl-tRNA(Asn) + L-glutamate + ADP + phosphate + 2 H(+)</text>
        <dbReference type="Rhea" id="RHEA:14513"/>
        <dbReference type="Rhea" id="RHEA-COMP:9674"/>
        <dbReference type="Rhea" id="RHEA-COMP:9677"/>
        <dbReference type="ChEBI" id="CHEBI:15377"/>
        <dbReference type="ChEBI" id="CHEBI:15378"/>
        <dbReference type="ChEBI" id="CHEBI:29985"/>
        <dbReference type="ChEBI" id="CHEBI:30616"/>
        <dbReference type="ChEBI" id="CHEBI:43474"/>
        <dbReference type="ChEBI" id="CHEBI:58359"/>
        <dbReference type="ChEBI" id="CHEBI:78515"/>
        <dbReference type="ChEBI" id="CHEBI:78516"/>
        <dbReference type="ChEBI" id="CHEBI:456216"/>
    </reaction>
</comment>
<dbReference type="Gene3D" id="1.10.20.60">
    <property type="entry name" value="Glu-tRNAGln amidotransferase C subunit, N-terminal domain"/>
    <property type="match status" value="1"/>
</dbReference>
<dbReference type="SUPFAM" id="SSF141000">
    <property type="entry name" value="Glu-tRNAGln amidotransferase C subunit"/>
    <property type="match status" value="1"/>
</dbReference>
<dbReference type="Proteomes" id="UP000199287">
    <property type="component" value="Unassembled WGS sequence"/>
</dbReference>